<dbReference type="InterPro" id="IPR050782">
    <property type="entry name" value="PP1_regulatory_subunit_3"/>
</dbReference>
<sequence length="347" mass="38904">MDCTRVLPTFGSHPQPTEMQVDLAMCLSLSQRRRLYQLLSMKPALHRYPPTGSPRRTSSHSFHQPTASQSSASSLSSPPTSSQLQSCFLKKAGGLCKKRVVFADAKGLALTAVHLFMPDTSSFAEPQLIDSCPNIAPNLKKTQKQKYRLGFPQPALDSKVFLARLRETNVQLESCSVSECSLRGKVHVCHGSTDKAVHLRLTFDSWQHHVDIPCMFLQQQRCGAFDVDVFTFDLRLPQTINPTERVQFCVAFRPGCGTSMHWDNNRGKNYKVCMEKDTGQNYPSLPKHRPPSCPSYVCPSISMQNHADLSFFQGGSHVQSEWNGDPFVQINRADDSIPVKRATRTYK</sequence>
<dbReference type="STRING" id="109280.ENSHCOP00000024140"/>
<dbReference type="OMA" id="HRCGGSD"/>
<dbReference type="GO" id="GO:2001069">
    <property type="term" value="F:glycogen binding"/>
    <property type="evidence" value="ECO:0007669"/>
    <property type="project" value="TreeGrafter"/>
</dbReference>
<dbReference type="InterPro" id="IPR038175">
    <property type="entry name" value="CBM21_dom_sf"/>
</dbReference>
<keyword evidence="4" id="KW-1185">Reference proteome</keyword>
<dbReference type="CTD" id="336380"/>
<feature type="compositionally biased region" description="Low complexity" evidence="1">
    <location>
        <begin position="64"/>
        <end position="78"/>
    </location>
</feature>
<dbReference type="GeneTree" id="ENSGT00940000159475"/>
<dbReference type="GeneID" id="109530324"/>
<evidence type="ECO:0000313" key="4">
    <source>
        <dbReference type="Proteomes" id="UP000264820"/>
    </source>
</evidence>
<dbReference type="Pfam" id="PF03370">
    <property type="entry name" value="CBM_21"/>
    <property type="match status" value="1"/>
</dbReference>
<dbReference type="Ensembl" id="ENSHCOT00000017052.1">
    <property type="protein sequence ID" value="ENSHCOP00000024140.1"/>
    <property type="gene ID" value="ENSHCOG00000013241.1"/>
</dbReference>
<feature type="region of interest" description="Disordered" evidence="1">
    <location>
        <begin position="46"/>
        <end position="78"/>
    </location>
</feature>
<dbReference type="GO" id="GO:0000164">
    <property type="term" value="C:protein phosphatase type 1 complex"/>
    <property type="evidence" value="ECO:0007669"/>
    <property type="project" value="TreeGrafter"/>
</dbReference>
<dbReference type="RefSeq" id="XP_019749500.1">
    <property type="nucleotide sequence ID" value="XM_019893941.1"/>
</dbReference>
<dbReference type="RefSeq" id="XP_019749505.1">
    <property type="nucleotide sequence ID" value="XM_019893946.1"/>
</dbReference>
<feature type="domain" description="CBM21" evidence="2">
    <location>
        <begin position="162"/>
        <end position="273"/>
    </location>
</feature>
<dbReference type="GO" id="GO:0008157">
    <property type="term" value="F:protein phosphatase 1 binding"/>
    <property type="evidence" value="ECO:0007669"/>
    <property type="project" value="TreeGrafter"/>
</dbReference>
<dbReference type="Proteomes" id="UP000264820">
    <property type="component" value="Unplaced"/>
</dbReference>
<evidence type="ECO:0000259" key="2">
    <source>
        <dbReference type="PROSITE" id="PS51159"/>
    </source>
</evidence>
<dbReference type="InterPro" id="IPR005036">
    <property type="entry name" value="CBM21_dom"/>
</dbReference>
<reference evidence="3" key="1">
    <citation type="submission" date="2025-08" db="UniProtKB">
        <authorList>
            <consortium name="Ensembl"/>
        </authorList>
    </citation>
    <scope>IDENTIFICATION</scope>
</reference>
<evidence type="ECO:0000313" key="3">
    <source>
        <dbReference type="Ensembl" id="ENSHCOP00000024140.1"/>
    </source>
</evidence>
<feature type="compositionally biased region" description="Polar residues" evidence="1">
    <location>
        <begin position="54"/>
        <end position="63"/>
    </location>
</feature>
<name>A0A3Q2YYB9_HIPCM</name>
<dbReference type="KEGG" id="hcq:109530324"/>
<dbReference type="Gene3D" id="2.60.40.2440">
    <property type="entry name" value="Carbohydrate binding type-21 domain"/>
    <property type="match status" value="1"/>
</dbReference>
<dbReference type="PROSITE" id="PS51159">
    <property type="entry name" value="CBM21"/>
    <property type="match status" value="1"/>
</dbReference>
<protein>
    <submittedName>
        <fullName evidence="3">Protein phosphatase 1 regulatory subunit 3C-B-like</fullName>
    </submittedName>
</protein>
<accession>A0A3Q2YYB9</accession>
<dbReference type="AlphaFoldDB" id="A0A3Q2YYB9"/>
<organism evidence="3 4">
    <name type="scientific">Hippocampus comes</name>
    <name type="common">Tiger tail seahorse</name>
    <dbReference type="NCBI Taxonomy" id="109280"/>
    <lineage>
        <taxon>Eukaryota</taxon>
        <taxon>Metazoa</taxon>
        <taxon>Chordata</taxon>
        <taxon>Craniata</taxon>
        <taxon>Vertebrata</taxon>
        <taxon>Euteleostomi</taxon>
        <taxon>Actinopterygii</taxon>
        <taxon>Neopterygii</taxon>
        <taxon>Teleostei</taxon>
        <taxon>Neoteleostei</taxon>
        <taxon>Acanthomorphata</taxon>
        <taxon>Syngnathiaria</taxon>
        <taxon>Syngnathiformes</taxon>
        <taxon>Syngnathoidei</taxon>
        <taxon>Syngnathidae</taxon>
        <taxon>Hippocampus</taxon>
    </lineage>
</organism>
<dbReference type="GO" id="GO:0005979">
    <property type="term" value="P:regulation of glycogen biosynthetic process"/>
    <property type="evidence" value="ECO:0007669"/>
    <property type="project" value="TreeGrafter"/>
</dbReference>
<dbReference type="RefSeq" id="XP_019749514.1">
    <property type="nucleotide sequence ID" value="XM_019893955.1"/>
</dbReference>
<dbReference type="PANTHER" id="PTHR12307:SF15">
    <property type="entry name" value="PROTEIN PHOSPHATASE 1 REGULATORY SUBUNIT 3C"/>
    <property type="match status" value="1"/>
</dbReference>
<dbReference type="PANTHER" id="PTHR12307">
    <property type="entry name" value="PROTEIN PHOSPHATASE 1 REGULATORY SUBUNIT"/>
    <property type="match status" value="1"/>
</dbReference>
<reference evidence="3" key="2">
    <citation type="submission" date="2025-09" db="UniProtKB">
        <authorList>
            <consortium name="Ensembl"/>
        </authorList>
    </citation>
    <scope>IDENTIFICATION</scope>
</reference>
<proteinExistence type="predicted"/>
<evidence type="ECO:0000256" key="1">
    <source>
        <dbReference type="SAM" id="MobiDB-lite"/>
    </source>
</evidence>
<dbReference type="OrthoDB" id="1881at2759"/>